<keyword evidence="3" id="KW-1185">Reference proteome</keyword>
<reference evidence="2" key="1">
    <citation type="submission" date="2015-04" db="UniProtKB">
        <authorList>
            <consortium name="EnsemblPlants"/>
        </authorList>
    </citation>
    <scope>IDENTIFICATION</scope>
</reference>
<dbReference type="AlphaFoldDB" id="A0A0E0FBD8"/>
<protein>
    <submittedName>
        <fullName evidence="2">Uncharacterized protein</fullName>
    </submittedName>
</protein>
<reference evidence="2" key="2">
    <citation type="submission" date="2018-05" db="EMBL/GenBank/DDBJ databases">
        <title>OmerRS3 (Oryza meridionalis Reference Sequence Version 3).</title>
        <authorList>
            <person name="Zhang J."/>
            <person name="Kudrna D."/>
            <person name="Lee S."/>
            <person name="Talag J."/>
            <person name="Welchert J."/>
            <person name="Wing R.A."/>
        </authorList>
    </citation>
    <scope>NUCLEOTIDE SEQUENCE [LARGE SCALE GENOMIC DNA]</scope>
    <source>
        <strain evidence="2">cv. OR44</strain>
    </source>
</reference>
<accession>A0A0E0FBD8</accession>
<evidence type="ECO:0000313" key="3">
    <source>
        <dbReference type="Proteomes" id="UP000008021"/>
    </source>
</evidence>
<evidence type="ECO:0000256" key="1">
    <source>
        <dbReference type="SAM" id="MobiDB-lite"/>
    </source>
</evidence>
<evidence type="ECO:0000313" key="2">
    <source>
        <dbReference type="EnsemblPlants" id="OMERI12G06380.1"/>
    </source>
</evidence>
<name>A0A0E0FBD8_9ORYZ</name>
<feature type="region of interest" description="Disordered" evidence="1">
    <location>
        <begin position="1"/>
        <end position="40"/>
    </location>
</feature>
<dbReference type="HOGENOM" id="CLU_2149882_0_0_1"/>
<dbReference type="Proteomes" id="UP000008021">
    <property type="component" value="Chromosome 12"/>
</dbReference>
<sequence length="112" mass="11809">MAADLGAGSPGSGHRLAGSGGGGDNGGGSSPPPFFTSAGGGEQRWRWIWGPVEATHEAPAPPTRGLGLWLRPSRAQARRFGRFFCKRRIEVQSHGPHCHGCACPTWRFATTS</sequence>
<proteinExistence type="predicted"/>
<dbReference type="Gramene" id="OMERI12G06380.1">
    <property type="protein sequence ID" value="OMERI12G06380.1"/>
    <property type="gene ID" value="OMERI12G06380"/>
</dbReference>
<dbReference type="EnsemblPlants" id="OMERI12G06380.1">
    <property type="protein sequence ID" value="OMERI12G06380.1"/>
    <property type="gene ID" value="OMERI12G06380"/>
</dbReference>
<organism evidence="2">
    <name type="scientific">Oryza meridionalis</name>
    <dbReference type="NCBI Taxonomy" id="40149"/>
    <lineage>
        <taxon>Eukaryota</taxon>
        <taxon>Viridiplantae</taxon>
        <taxon>Streptophyta</taxon>
        <taxon>Embryophyta</taxon>
        <taxon>Tracheophyta</taxon>
        <taxon>Spermatophyta</taxon>
        <taxon>Magnoliopsida</taxon>
        <taxon>Liliopsida</taxon>
        <taxon>Poales</taxon>
        <taxon>Poaceae</taxon>
        <taxon>BOP clade</taxon>
        <taxon>Oryzoideae</taxon>
        <taxon>Oryzeae</taxon>
        <taxon>Oryzinae</taxon>
        <taxon>Oryza</taxon>
    </lineage>
</organism>
<feature type="compositionally biased region" description="Gly residues" evidence="1">
    <location>
        <begin position="18"/>
        <end position="29"/>
    </location>
</feature>